<accession>A0A086TBY9</accession>
<feature type="domain" description="FAD-binding" evidence="7">
    <location>
        <begin position="9"/>
        <end position="343"/>
    </location>
</feature>
<dbReference type="Pfam" id="PF01494">
    <property type="entry name" value="FAD_binding_3"/>
    <property type="match status" value="1"/>
</dbReference>
<dbReference type="PANTHER" id="PTHR47356:SF2">
    <property type="entry name" value="FAD-BINDING DOMAIN-CONTAINING PROTEIN-RELATED"/>
    <property type="match status" value="1"/>
</dbReference>
<name>A0A086TBY9_HAPC1</name>
<dbReference type="HOGENOM" id="CLU_009665_12_2_1"/>
<comment type="similarity">
    <text evidence="2">Belongs to the paxM FAD-dependent monooxygenase family.</text>
</comment>
<gene>
    <name evidence="8" type="ORF">ACRE_022070</name>
</gene>
<dbReference type="InterPro" id="IPR002938">
    <property type="entry name" value="FAD-bd"/>
</dbReference>
<reference evidence="9" key="1">
    <citation type="journal article" date="2014" name="Genome Announc.">
        <title>Genome sequence and annotation of Acremonium chrysogenum, producer of the beta-lactam antibiotic cephalosporin C.</title>
        <authorList>
            <person name="Terfehr D."/>
            <person name="Dahlmann T.A."/>
            <person name="Specht T."/>
            <person name="Zadra I."/>
            <person name="Kuernsteiner H."/>
            <person name="Kueck U."/>
        </authorList>
    </citation>
    <scope>NUCLEOTIDE SEQUENCE [LARGE SCALE GENOMIC DNA]</scope>
    <source>
        <strain evidence="9">ATCC 11550 / CBS 779.69 / DSM 880 / IAM 14645 / JCM 23072 / IMI 49137</strain>
    </source>
</reference>
<evidence type="ECO:0000313" key="8">
    <source>
        <dbReference type="EMBL" id="KFH46871.1"/>
    </source>
</evidence>
<evidence type="ECO:0000256" key="6">
    <source>
        <dbReference type="ARBA" id="ARBA00023033"/>
    </source>
</evidence>
<keyword evidence="9" id="KW-1185">Reference proteome</keyword>
<keyword evidence="6" id="KW-0503">Monooxygenase</keyword>
<dbReference type="InterPro" id="IPR050562">
    <property type="entry name" value="FAD_mOase_fung"/>
</dbReference>
<evidence type="ECO:0000259" key="7">
    <source>
        <dbReference type="Pfam" id="PF01494"/>
    </source>
</evidence>
<dbReference type="EMBL" id="JPKY01000014">
    <property type="protein sequence ID" value="KFH46871.1"/>
    <property type="molecule type" value="Genomic_DNA"/>
</dbReference>
<evidence type="ECO:0000256" key="4">
    <source>
        <dbReference type="ARBA" id="ARBA00022827"/>
    </source>
</evidence>
<evidence type="ECO:0000256" key="2">
    <source>
        <dbReference type="ARBA" id="ARBA00007992"/>
    </source>
</evidence>
<evidence type="ECO:0000256" key="5">
    <source>
        <dbReference type="ARBA" id="ARBA00023002"/>
    </source>
</evidence>
<dbReference type="Proteomes" id="UP000029964">
    <property type="component" value="Unassembled WGS sequence"/>
</dbReference>
<keyword evidence="4" id="KW-0274">FAD</keyword>
<dbReference type="InterPro" id="IPR036188">
    <property type="entry name" value="FAD/NAD-bd_sf"/>
</dbReference>
<comment type="cofactor">
    <cofactor evidence="1">
        <name>FAD</name>
        <dbReference type="ChEBI" id="CHEBI:57692"/>
    </cofactor>
</comment>
<dbReference type="Gene3D" id="3.50.50.60">
    <property type="entry name" value="FAD/NAD(P)-binding domain"/>
    <property type="match status" value="1"/>
</dbReference>
<protein>
    <submittedName>
        <fullName evidence="8">FAD-dependent urate hydroxylase-like protein</fullName>
    </submittedName>
</protein>
<dbReference type="AlphaFoldDB" id="A0A086TBY9"/>
<dbReference type="OrthoDB" id="2431938at2759"/>
<dbReference type="PANTHER" id="PTHR47356">
    <property type="entry name" value="FAD-DEPENDENT MONOOXYGENASE ASQG-RELATED"/>
    <property type="match status" value="1"/>
</dbReference>
<dbReference type="STRING" id="857340.A0A086TBY9"/>
<dbReference type="GO" id="GO:0004497">
    <property type="term" value="F:monooxygenase activity"/>
    <property type="evidence" value="ECO:0007669"/>
    <property type="project" value="UniProtKB-KW"/>
</dbReference>
<evidence type="ECO:0000256" key="3">
    <source>
        <dbReference type="ARBA" id="ARBA00022630"/>
    </source>
</evidence>
<keyword evidence="3" id="KW-0285">Flavoprotein</keyword>
<evidence type="ECO:0000313" key="9">
    <source>
        <dbReference type="Proteomes" id="UP000029964"/>
    </source>
</evidence>
<sequence>MKSGEQFRAVIVGGGPVGLTAAHSFALAGIDFIVLEARDTCCPEAGSSLVLNPASLRVFHQLGLEEQARKKSAEHERAVLVNYSGKTCKDVRPFTAFDQSVGQRPMTFHRQDVLKILYDNLSGENRAKILVNKKVVDVRTYPDAVEVTCADGSTYEGTIVIGADGVYSKTRGFMRKLALEASPNAAVNPEKPYTAYYKCMWGTVPVPPGLSPGDHLDCHSDLGVSSMFLTGRDRGWFFMFGLLEKATQERKDYTEDDKEAYAQELAELPMGPGLRFKDIWHTRHSAGMSNLDEGVLDHWGWNRVVLMGDAVHKVTPNAGWGLNSGIQDVAVLTNLLRKLLKETPTPGAVPTLESLENVFRAYQEARRENMQEVFDYSATQTRQSARDGSWTGWMHWLVETVTSVVPHFDWFMIRYKASKLVSAGHALDFLGGWEPFSGAVPWAHPIRPLMG</sequence>
<dbReference type="PRINTS" id="PR00420">
    <property type="entry name" value="RNGMNOXGNASE"/>
</dbReference>
<evidence type="ECO:0000256" key="1">
    <source>
        <dbReference type="ARBA" id="ARBA00001974"/>
    </source>
</evidence>
<organism evidence="8 9">
    <name type="scientific">Hapsidospora chrysogenum (strain ATCC 11550 / CBS 779.69 / DSM 880 / IAM 14645 / JCM 23072 / IMI 49137)</name>
    <name type="common">Acremonium chrysogenum</name>
    <dbReference type="NCBI Taxonomy" id="857340"/>
    <lineage>
        <taxon>Eukaryota</taxon>
        <taxon>Fungi</taxon>
        <taxon>Dikarya</taxon>
        <taxon>Ascomycota</taxon>
        <taxon>Pezizomycotina</taxon>
        <taxon>Sordariomycetes</taxon>
        <taxon>Hypocreomycetidae</taxon>
        <taxon>Hypocreales</taxon>
        <taxon>Bionectriaceae</taxon>
        <taxon>Hapsidospora</taxon>
    </lineage>
</organism>
<comment type="caution">
    <text evidence="8">The sequence shown here is derived from an EMBL/GenBank/DDBJ whole genome shotgun (WGS) entry which is preliminary data.</text>
</comment>
<dbReference type="SUPFAM" id="SSF51905">
    <property type="entry name" value="FAD/NAD(P)-binding domain"/>
    <property type="match status" value="1"/>
</dbReference>
<dbReference type="GO" id="GO:0071949">
    <property type="term" value="F:FAD binding"/>
    <property type="evidence" value="ECO:0007669"/>
    <property type="project" value="InterPro"/>
</dbReference>
<proteinExistence type="inferred from homology"/>
<keyword evidence="5" id="KW-0560">Oxidoreductase</keyword>